<keyword evidence="2" id="KW-0238">DNA-binding</keyword>
<evidence type="ECO:0000313" key="6">
    <source>
        <dbReference type="Proteomes" id="UP001241603"/>
    </source>
</evidence>
<organism evidence="5 6">
    <name type="scientific">Kaistia dalseonensis</name>
    <dbReference type="NCBI Taxonomy" id="410840"/>
    <lineage>
        <taxon>Bacteria</taxon>
        <taxon>Pseudomonadati</taxon>
        <taxon>Pseudomonadota</taxon>
        <taxon>Alphaproteobacteria</taxon>
        <taxon>Hyphomicrobiales</taxon>
        <taxon>Kaistiaceae</taxon>
        <taxon>Kaistia</taxon>
    </lineage>
</organism>
<reference evidence="5 6" key="1">
    <citation type="submission" date="2023-07" db="EMBL/GenBank/DDBJ databases">
        <title>Genomic Encyclopedia of Type Strains, Phase IV (KMG-IV): sequencing the most valuable type-strain genomes for metagenomic binning, comparative biology and taxonomic classification.</title>
        <authorList>
            <person name="Goeker M."/>
        </authorList>
    </citation>
    <scope>NUCLEOTIDE SEQUENCE [LARGE SCALE GENOMIC DNA]</scope>
    <source>
        <strain evidence="5 6">B6-8</strain>
    </source>
</reference>
<dbReference type="Pfam" id="PF00356">
    <property type="entry name" value="LacI"/>
    <property type="match status" value="1"/>
</dbReference>
<dbReference type="InterPro" id="IPR000843">
    <property type="entry name" value="HTH_LacI"/>
</dbReference>
<dbReference type="CDD" id="cd01392">
    <property type="entry name" value="HTH_LacI"/>
    <property type="match status" value="1"/>
</dbReference>
<evidence type="ECO:0000256" key="1">
    <source>
        <dbReference type="ARBA" id="ARBA00023015"/>
    </source>
</evidence>
<protein>
    <submittedName>
        <fullName evidence="5">LacI family transcriptional regulator</fullName>
    </submittedName>
</protein>
<dbReference type="Gene3D" id="3.40.50.2300">
    <property type="match status" value="2"/>
</dbReference>
<sequence length="331" mass="35566">MRDVAEATNLSVATVSRHINGSIKLPRDTMERIDSAIQRLNYRPNPHARSLSLGRTESIGVVIPDIANPFFARLAAAVERAAAAYGLGVMLCATLNQKERELDYLQRLARNHVDGLIFVTNRVDDGEVARAINAAKAVVVMDEDVDGTTASKIFADNERGGALAARHLIAAGHRRMAYLGGAASLMSTRERLRGFQSAIDEAGLDPALTAGFFGSYTIAHGLEAARAMLDAPEPPTAVFAASDEIALGVLTVCRDRGIRIGRDLSLVAFDDVGPLDLFDPPLTAIRQDVDSMGWQSVVRMLDAIKGEDHQAAPQRVPVELIVRASVGPPVR</sequence>
<proteinExistence type="predicted"/>
<dbReference type="SUPFAM" id="SSF47413">
    <property type="entry name" value="lambda repressor-like DNA-binding domains"/>
    <property type="match status" value="1"/>
</dbReference>
<dbReference type="PANTHER" id="PTHR30146">
    <property type="entry name" value="LACI-RELATED TRANSCRIPTIONAL REPRESSOR"/>
    <property type="match status" value="1"/>
</dbReference>
<evidence type="ECO:0000256" key="3">
    <source>
        <dbReference type="ARBA" id="ARBA00023163"/>
    </source>
</evidence>
<gene>
    <name evidence="5" type="ORF">QO014_003804</name>
</gene>
<keyword evidence="1" id="KW-0805">Transcription regulation</keyword>
<dbReference type="Proteomes" id="UP001241603">
    <property type="component" value="Unassembled WGS sequence"/>
</dbReference>
<accession>A0ABU0HAR2</accession>
<keyword evidence="3" id="KW-0804">Transcription</keyword>
<dbReference type="Pfam" id="PF13377">
    <property type="entry name" value="Peripla_BP_3"/>
    <property type="match status" value="1"/>
</dbReference>
<dbReference type="PANTHER" id="PTHR30146:SF138">
    <property type="entry name" value="TRANSCRIPTIONAL REGULATORY PROTEIN"/>
    <property type="match status" value="1"/>
</dbReference>
<keyword evidence="6" id="KW-1185">Reference proteome</keyword>
<dbReference type="EMBL" id="JAUSVO010000005">
    <property type="protein sequence ID" value="MDQ0439403.1"/>
    <property type="molecule type" value="Genomic_DNA"/>
</dbReference>
<dbReference type="Gene3D" id="1.10.260.40">
    <property type="entry name" value="lambda repressor-like DNA-binding domains"/>
    <property type="match status" value="1"/>
</dbReference>
<comment type="caution">
    <text evidence="5">The sequence shown here is derived from an EMBL/GenBank/DDBJ whole genome shotgun (WGS) entry which is preliminary data.</text>
</comment>
<dbReference type="PROSITE" id="PS50932">
    <property type="entry name" value="HTH_LACI_2"/>
    <property type="match status" value="1"/>
</dbReference>
<evidence type="ECO:0000259" key="4">
    <source>
        <dbReference type="PROSITE" id="PS50932"/>
    </source>
</evidence>
<evidence type="ECO:0000313" key="5">
    <source>
        <dbReference type="EMBL" id="MDQ0439403.1"/>
    </source>
</evidence>
<evidence type="ECO:0000256" key="2">
    <source>
        <dbReference type="ARBA" id="ARBA00023125"/>
    </source>
</evidence>
<feature type="domain" description="HTH lacI-type" evidence="4">
    <location>
        <begin position="1"/>
        <end position="53"/>
    </location>
</feature>
<dbReference type="CDD" id="cd06267">
    <property type="entry name" value="PBP1_LacI_sugar_binding-like"/>
    <property type="match status" value="1"/>
</dbReference>
<name>A0ABU0HAR2_9HYPH</name>
<dbReference type="SMART" id="SM00354">
    <property type="entry name" value="HTH_LACI"/>
    <property type="match status" value="1"/>
</dbReference>
<dbReference type="InterPro" id="IPR046335">
    <property type="entry name" value="LacI/GalR-like_sensor"/>
</dbReference>
<dbReference type="InterPro" id="IPR028082">
    <property type="entry name" value="Peripla_BP_I"/>
</dbReference>
<dbReference type="SUPFAM" id="SSF53822">
    <property type="entry name" value="Periplasmic binding protein-like I"/>
    <property type="match status" value="1"/>
</dbReference>
<dbReference type="InterPro" id="IPR010982">
    <property type="entry name" value="Lambda_DNA-bd_dom_sf"/>
</dbReference>